<dbReference type="PATRIC" id="fig|1286632.3.peg.2342"/>
<dbReference type="PRINTS" id="PR01438">
    <property type="entry name" value="UNVRSLSTRESS"/>
</dbReference>
<feature type="domain" description="UspA" evidence="2">
    <location>
        <begin position="2"/>
        <end position="134"/>
    </location>
</feature>
<dbReference type="Pfam" id="PF00582">
    <property type="entry name" value="Usp"/>
    <property type="match status" value="2"/>
</dbReference>
<name>W2ULT8_9FLAO</name>
<keyword evidence="4" id="KW-1185">Reference proteome</keyword>
<dbReference type="EMBL" id="AYXY01000023">
    <property type="protein sequence ID" value="ETN94406.1"/>
    <property type="molecule type" value="Genomic_DNA"/>
</dbReference>
<gene>
    <name evidence="3" type="ORF">P278_23480</name>
</gene>
<evidence type="ECO:0000313" key="4">
    <source>
        <dbReference type="Proteomes" id="UP000018850"/>
    </source>
</evidence>
<comment type="similarity">
    <text evidence="1">Belongs to the universal stress protein A family.</text>
</comment>
<evidence type="ECO:0000259" key="2">
    <source>
        <dbReference type="Pfam" id="PF00582"/>
    </source>
</evidence>
<evidence type="ECO:0000313" key="3">
    <source>
        <dbReference type="EMBL" id="ETN94406.1"/>
    </source>
</evidence>
<dbReference type="InterPro" id="IPR014729">
    <property type="entry name" value="Rossmann-like_a/b/a_fold"/>
</dbReference>
<proteinExistence type="inferred from homology"/>
<dbReference type="InterPro" id="IPR006016">
    <property type="entry name" value="UspA"/>
</dbReference>
<reference evidence="4" key="1">
    <citation type="submission" date="2013-11" db="EMBL/GenBank/DDBJ databases">
        <title>Draft genome sequence from a member of Zhouia, isolated tidal flat.</title>
        <authorList>
            <person name="Jin H."/>
            <person name="Jeon C.O."/>
        </authorList>
    </citation>
    <scope>NUCLEOTIDE SEQUENCE [LARGE SCALE GENOMIC DNA]</scope>
    <source>
        <strain evidence="4">AD3</strain>
    </source>
</reference>
<dbReference type="PANTHER" id="PTHR46268:SF6">
    <property type="entry name" value="UNIVERSAL STRESS PROTEIN UP12"/>
    <property type="match status" value="1"/>
</dbReference>
<dbReference type="Gene3D" id="3.40.50.620">
    <property type="entry name" value="HUPs"/>
    <property type="match status" value="2"/>
</dbReference>
<dbReference type="PANTHER" id="PTHR46268">
    <property type="entry name" value="STRESS RESPONSE PROTEIN NHAX"/>
    <property type="match status" value="1"/>
</dbReference>
<dbReference type="SUPFAM" id="SSF52402">
    <property type="entry name" value="Adenine nucleotide alpha hydrolases-like"/>
    <property type="match status" value="2"/>
</dbReference>
<dbReference type="CDD" id="cd00293">
    <property type="entry name" value="USP-like"/>
    <property type="match status" value="2"/>
</dbReference>
<feature type="domain" description="UspA" evidence="2">
    <location>
        <begin position="143"/>
        <end position="265"/>
    </location>
</feature>
<reference evidence="3 4" key="2">
    <citation type="journal article" date="2016" name="Genome Announc.">
        <title>Draft Genome Sequence of Zhouia amylolytica AD3, Isolated from Tidal Flat Sediment.</title>
        <authorList>
            <person name="Jia B."/>
            <person name="Jin H.M."/>
            <person name="Lee H.J."/>
            <person name="Jeon C.O."/>
        </authorList>
    </citation>
    <scope>NUCLEOTIDE SEQUENCE [LARGE SCALE GENOMIC DNA]</scope>
    <source>
        <strain evidence="3 4">AD3</strain>
    </source>
</reference>
<organism evidence="3 4">
    <name type="scientific">Zhouia amylolytica AD3</name>
    <dbReference type="NCBI Taxonomy" id="1286632"/>
    <lineage>
        <taxon>Bacteria</taxon>
        <taxon>Pseudomonadati</taxon>
        <taxon>Bacteroidota</taxon>
        <taxon>Flavobacteriia</taxon>
        <taxon>Flavobacteriales</taxon>
        <taxon>Flavobacteriaceae</taxon>
        <taxon>Zhouia</taxon>
    </lineage>
</organism>
<protein>
    <submittedName>
        <fullName evidence="3">Universal stress family protein</fullName>
    </submittedName>
</protein>
<accession>W2ULT8</accession>
<dbReference type="eggNOG" id="COG0589">
    <property type="taxonomic scope" value="Bacteria"/>
</dbReference>
<dbReference type="AlphaFoldDB" id="W2ULT8"/>
<evidence type="ECO:0000256" key="1">
    <source>
        <dbReference type="ARBA" id="ARBA00008791"/>
    </source>
</evidence>
<dbReference type="STRING" id="376730.SAMN04487906_3026"/>
<dbReference type="InterPro" id="IPR006015">
    <property type="entry name" value="Universal_stress_UspA"/>
</dbReference>
<sequence>MPTDFSPESEYALKIGAYLARKNKAELYLLHLLELPIHLASAPVGELPEAFFFTKLAQQKIEELKEKPFLKGIKVHEIMEAGSIHIGVLNAIKDKGIDFVVMGSSGVAGLEEIFIGSNTEKVVRTATVPVLIVKNDIKELKVENFVYACDFSSDTFEAYKKAITFGDQLNSTIHLLFVNTPNNFNTSRAITDKIASFTKKLTPKNYTVNIYNELTIEDGILNFAKEINADLIGMSTHGRRGIAHFFNGSITEELSNHALRPVITFRI</sequence>
<comment type="caution">
    <text evidence="3">The sequence shown here is derived from an EMBL/GenBank/DDBJ whole genome shotgun (WGS) entry which is preliminary data.</text>
</comment>
<dbReference type="Proteomes" id="UP000018850">
    <property type="component" value="Unassembled WGS sequence"/>
</dbReference>